<evidence type="ECO:0000256" key="1">
    <source>
        <dbReference type="SAM" id="Coils"/>
    </source>
</evidence>
<dbReference type="PANTHER" id="PTHR36390:SF1">
    <property type="entry name" value="MYOSIN HEAVY CHAIN-LIKE PROTEIN"/>
    <property type="match status" value="1"/>
</dbReference>
<accession>A0A059CZP0</accession>
<sequence>MLRGTMSESDNSFDAGELLEIGTRFRELGKERDMLRESQSQNFELIKKLEHHVNSLSDARAKDEKYTRQLEKELMNSSQEIDYLQDQIGMRTVEVKFLEEKVHMLELKLEDMETLEEKVGILSEELRRSDSVREFLIQELETKELELVRSTLCIEKLEESIASAGLESQCEIESMKLDLMALEENYFEAKKSQDEAIEEKERITRLIEELEVQFKDAQGVVDCFEKENKELREKLDLSETNMQEFCQKIEEYFEELLDDDKRSKLHFFKGENGCNLTFQRNIGEKFVQLLSEINAPDAVTKEKMKKMSLQIHEYELLVKRLKEELREEKLKAKEEAEDMAQEMAELRYQITGLLEEERKRRASIEQASLQRIAELEAQVQKERRSSSTTLSISTIR</sequence>
<dbReference type="InParanoid" id="A0A059CZP0"/>
<dbReference type="FunCoup" id="A0A059CZP0">
    <property type="interactions" value="159"/>
</dbReference>
<feature type="coiled-coil region" evidence="1">
    <location>
        <begin position="172"/>
        <end position="248"/>
    </location>
</feature>
<evidence type="ECO:0000313" key="2">
    <source>
        <dbReference type="EMBL" id="KCW83694.1"/>
    </source>
</evidence>
<proteinExistence type="predicted"/>
<dbReference type="OMA" id="MMNELIH"/>
<gene>
    <name evidence="2" type="ORF">EUGRSUZ_B00571</name>
</gene>
<keyword evidence="1" id="KW-0175">Coiled coil</keyword>
<name>A0A059CZP0_EUCGR</name>
<protein>
    <submittedName>
        <fullName evidence="2">Uncharacterized protein</fullName>
    </submittedName>
</protein>
<dbReference type="AlphaFoldDB" id="A0A059CZP0"/>
<organism evidence="2">
    <name type="scientific">Eucalyptus grandis</name>
    <name type="common">Flooded gum</name>
    <dbReference type="NCBI Taxonomy" id="71139"/>
    <lineage>
        <taxon>Eukaryota</taxon>
        <taxon>Viridiplantae</taxon>
        <taxon>Streptophyta</taxon>
        <taxon>Embryophyta</taxon>
        <taxon>Tracheophyta</taxon>
        <taxon>Spermatophyta</taxon>
        <taxon>Magnoliopsida</taxon>
        <taxon>eudicotyledons</taxon>
        <taxon>Gunneridae</taxon>
        <taxon>Pentapetalae</taxon>
        <taxon>rosids</taxon>
        <taxon>malvids</taxon>
        <taxon>Myrtales</taxon>
        <taxon>Myrtaceae</taxon>
        <taxon>Myrtoideae</taxon>
        <taxon>Eucalypteae</taxon>
        <taxon>Eucalyptus</taxon>
    </lineage>
</organism>
<dbReference type="eggNOG" id="ENOG502QSXR">
    <property type="taxonomic scope" value="Eukaryota"/>
</dbReference>
<dbReference type="EMBL" id="KK198754">
    <property type="protein sequence ID" value="KCW83694.1"/>
    <property type="molecule type" value="Genomic_DNA"/>
</dbReference>
<feature type="coiled-coil region" evidence="1">
    <location>
        <begin position="304"/>
        <end position="385"/>
    </location>
</feature>
<dbReference type="PANTHER" id="PTHR36390">
    <property type="entry name" value="MYOSIN HEAVY CHAIN-LIKE PROTEIN"/>
    <property type="match status" value="1"/>
</dbReference>
<dbReference type="STRING" id="71139.A0A059CZP0"/>
<feature type="coiled-coil region" evidence="1">
    <location>
        <begin position="67"/>
        <end position="125"/>
    </location>
</feature>
<dbReference type="Gramene" id="KCW83694">
    <property type="protein sequence ID" value="KCW83694"/>
    <property type="gene ID" value="EUGRSUZ_B00571"/>
</dbReference>
<dbReference type="OrthoDB" id="2020741at2759"/>
<reference evidence="2" key="1">
    <citation type="submission" date="2013-07" db="EMBL/GenBank/DDBJ databases">
        <title>The genome of Eucalyptus grandis.</title>
        <authorList>
            <person name="Schmutz J."/>
            <person name="Hayes R."/>
            <person name="Myburg A."/>
            <person name="Tuskan G."/>
            <person name="Grattapaglia D."/>
            <person name="Rokhsar D.S."/>
        </authorList>
    </citation>
    <scope>NUCLEOTIDE SEQUENCE</scope>
    <source>
        <tissue evidence="2">Leaf extractions</tissue>
    </source>
</reference>